<gene>
    <name evidence="1" type="ORF">bsdcttw_22970</name>
</gene>
<proteinExistence type="predicted"/>
<organism evidence="1 2">
    <name type="scientific">Anaerocolumna chitinilytica</name>
    <dbReference type="NCBI Taxonomy" id="1727145"/>
    <lineage>
        <taxon>Bacteria</taxon>
        <taxon>Bacillati</taxon>
        <taxon>Bacillota</taxon>
        <taxon>Clostridia</taxon>
        <taxon>Lachnospirales</taxon>
        <taxon>Lachnospiraceae</taxon>
        <taxon>Anaerocolumna</taxon>
    </lineage>
</organism>
<accession>A0A7I8DSJ6</accession>
<evidence type="ECO:0000313" key="1">
    <source>
        <dbReference type="EMBL" id="BCJ99256.1"/>
    </source>
</evidence>
<keyword evidence="2" id="KW-1185">Reference proteome</keyword>
<evidence type="ECO:0000313" key="2">
    <source>
        <dbReference type="Proteomes" id="UP000515703"/>
    </source>
</evidence>
<dbReference type="KEGG" id="acht:bsdcttw_22970"/>
<dbReference type="Proteomes" id="UP000515703">
    <property type="component" value="Chromosome"/>
</dbReference>
<sequence>MYLLYILSIQATDVKNFSQCGVKDRTITFQESIFTFTDNKKGMLHDPLTDDFMPHPLFVCLYYIQ</sequence>
<name>A0A7I8DSJ6_9FIRM</name>
<reference evidence="1 2" key="1">
    <citation type="submission" date="2020-08" db="EMBL/GenBank/DDBJ databases">
        <title>Draft genome sequencing of an Anaerocolumna strain isolated from anoxic soil subjected to BSD treatment.</title>
        <authorList>
            <person name="Uek A."/>
            <person name="Tonouchi A."/>
        </authorList>
    </citation>
    <scope>NUCLEOTIDE SEQUENCE [LARGE SCALE GENOMIC DNA]</scope>
    <source>
        <strain evidence="1 2">CTTW</strain>
    </source>
</reference>
<dbReference type="AlphaFoldDB" id="A0A7I8DSJ6"/>
<dbReference type="EMBL" id="AP023368">
    <property type="protein sequence ID" value="BCJ99256.1"/>
    <property type="molecule type" value="Genomic_DNA"/>
</dbReference>
<reference evidence="1 2" key="2">
    <citation type="submission" date="2020-08" db="EMBL/GenBank/DDBJ databases">
        <authorList>
            <person name="Ueki A."/>
            <person name="Tonouchi A."/>
        </authorList>
    </citation>
    <scope>NUCLEOTIDE SEQUENCE [LARGE SCALE GENOMIC DNA]</scope>
    <source>
        <strain evidence="1 2">CTTW</strain>
    </source>
</reference>
<protein>
    <submittedName>
        <fullName evidence="1">Uncharacterized protein</fullName>
    </submittedName>
</protein>